<dbReference type="EMBL" id="JACEEZ010013244">
    <property type="protein sequence ID" value="KAG0720197.1"/>
    <property type="molecule type" value="Genomic_DNA"/>
</dbReference>
<feature type="compositionally biased region" description="Polar residues" evidence="1">
    <location>
        <begin position="93"/>
        <end position="103"/>
    </location>
</feature>
<dbReference type="AlphaFoldDB" id="A0A8J5CUF6"/>
<evidence type="ECO:0000313" key="2">
    <source>
        <dbReference type="EMBL" id="KAG0720197.1"/>
    </source>
</evidence>
<evidence type="ECO:0000256" key="1">
    <source>
        <dbReference type="SAM" id="MobiDB-lite"/>
    </source>
</evidence>
<sequence>MLQPYLIVQRSQRVKVVCLCPVQLVPSGEESEDLVTVVPRSFSLREDGRMRWNFLRINRLAEGPFHSQPIGDVDGVVDRSRFGGPHRHHWYHPTTSKPESSSLPPLRDF</sequence>
<name>A0A8J5CUF6_CHIOP</name>
<evidence type="ECO:0000313" key="3">
    <source>
        <dbReference type="Proteomes" id="UP000770661"/>
    </source>
</evidence>
<gene>
    <name evidence="2" type="ORF">GWK47_048962</name>
</gene>
<organism evidence="2 3">
    <name type="scientific">Chionoecetes opilio</name>
    <name type="common">Atlantic snow crab</name>
    <name type="synonym">Cancer opilio</name>
    <dbReference type="NCBI Taxonomy" id="41210"/>
    <lineage>
        <taxon>Eukaryota</taxon>
        <taxon>Metazoa</taxon>
        <taxon>Ecdysozoa</taxon>
        <taxon>Arthropoda</taxon>
        <taxon>Crustacea</taxon>
        <taxon>Multicrustacea</taxon>
        <taxon>Malacostraca</taxon>
        <taxon>Eumalacostraca</taxon>
        <taxon>Eucarida</taxon>
        <taxon>Decapoda</taxon>
        <taxon>Pleocyemata</taxon>
        <taxon>Brachyura</taxon>
        <taxon>Eubrachyura</taxon>
        <taxon>Majoidea</taxon>
        <taxon>Majidae</taxon>
        <taxon>Chionoecetes</taxon>
    </lineage>
</organism>
<keyword evidence="3" id="KW-1185">Reference proteome</keyword>
<comment type="caution">
    <text evidence="2">The sequence shown here is derived from an EMBL/GenBank/DDBJ whole genome shotgun (WGS) entry which is preliminary data.</text>
</comment>
<dbReference type="Proteomes" id="UP000770661">
    <property type="component" value="Unassembled WGS sequence"/>
</dbReference>
<accession>A0A8J5CUF6</accession>
<feature type="region of interest" description="Disordered" evidence="1">
    <location>
        <begin position="85"/>
        <end position="109"/>
    </location>
</feature>
<reference evidence="2" key="1">
    <citation type="submission" date="2020-07" db="EMBL/GenBank/DDBJ databases">
        <title>The High-quality genome of the commercially important snow crab, Chionoecetes opilio.</title>
        <authorList>
            <person name="Jeong J.-H."/>
            <person name="Ryu S."/>
        </authorList>
    </citation>
    <scope>NUCLEOTIDE SEQUENCE</scope>
    <source>
        <strain evidence="2">MADBK_172401_WGS</strain>
        <tissue evidence="2">Digestive gland</tissue>
    </source>
</reference>
<proteinExistence type="predicted"/>
<protein>
    <submittedName>
        <fullName evidence="2">Uncharacterized protein</fullName>
    </submittedName>
</protein>